<reference evidence="1" key="1">
    <citation type="submission" date="2019-08" db="EMBL/GenBank/DDBJ databases">
        <authorList>
            <person name="Kucharzyk K."/>
            <person name="Murdoch R.W."/>
            <person name="Higgins S."/>
            <person name="Loffler F."/>
        </authorList>
    </citation>
    <scope>NUCLEOTIDE SEQUENCE</scope>
</reference>
<dbReference type="EMBL" id="VSSQ01007047">
    <property type="protein sequence ID" value="MPM34682.1"/>
    <property type="molecule type" value="Genomic_DNA"/>
</dbReference>
<gene>
    <name evidence="1" type="ORF">SDC9_81269</name>
</gene>
<name>A0A644Z1T6_9ZZZZ</name>
<evidence type="ECO:0000313" key="1">
    <source>
        <dbReference type="EMBL" id="MPM34682.1"/>
    </source>
</evidence>
<accession>A0A644Z1T6</accession>
<dbReference type="AlphaFoldDB" id="A0A644Z1T6"/>
<sequence length="91" mass="9968">MEPPVGAARYESGAVRRRNRPKIRAFRRHVAEDLNGLRVGKAQELHGGLDAFPSGGVVVRSEGIRGIFRAENAPRSHFINIAPGPVGFHIF</sequence>
<proteinExistence type="predicted"/>
<organism evidence="1">
    <name type="scientific">bioreactor metagenome</name>
    <dbReference type="NCBI Taxonomy" id="1076179"/>
    <lineage>
        <taxon>unclassified sequences</taxon>
        <taxon>metagenomes</taxon>
        <taxon>ecological metagenomes</taxon>
    </lineage>
</organism>
<comment type="caution">
    <text evidence="1">The sequence shown here is derived from an EMBL/GenBank/DDBJ whole genome shotgun (WGS) entry which is preliminary data.</text>
</comment>
<protein>
    <submittedName>
        <fullName evidence="1">Uncharacterized protein</fullName>
    </submittedName>
</protein>